<organism evidence="2">
    <name type="scientific">marine sediment metagenome</name>
    <dbReference type="NCBI Taxonomy" id="412755"/>
    <lineage>
        <taxon>unclassified sequences</taxon>
        <taxon>metagenomes</taxon>
        <taxon>ecological metagenomes</taxon>
    </lineage>
</organism>
<evidence type="ECO:0000259" key="1">
    <source>
        <dbReference type="Pfam" id="PF01208"/>
    </source>
</evidence>
<dbReference type="EMBL" id="BARV01019742">
    <property type="protein sequence ID" value="GAI19728.1"/>
    <property type="molecule type" value="Genomic_DNA"/>
</dbReference>
<dbReference type="GO" id="GO:0006779">
    <property type="term" value="P:porphyrin-containing compound biosynthetic process"/>
    <property type="evidence" value="ECO:0007669"/>
    <property type="project" value="InterPro"/>
</dbReference>
<name>X1LKV4_9ZZZZ</name>
<reference evidence="2" key="1">
    <citation type="journal article" date="2014" name="Front. Microbiol.">
        <title>High frequency of phylogenetically diverse reductive dehalogenase-homologous genes in deep subseafloor sedimentary metagenomes.</title>
        <authorList>
            <person name="Kawai M."/>
            <person name="Futagami T."/>
            <person name="Toyoda A."/>
            <person name="Takaki Y."/>
            <person name="Nishi S."/>
            <person name="Hori S."/>
            <person name="Arai W."/>
            <person name="Tsubouchi T."/>
            <person name="Morono Y."/>
            <person name="Uchiyama I."/>
            <person name="Ito T."/>
            <person name="Fujiyama A."/>
            <person name="Inagaki F."/>
            <person name="Takami H."/>
        </authorList>
    </citation>
    <scope>NUCLEOTIDE SEQUENCE</scope>
    <source>
        <strain evidence="2">Expedition CK06-06</strain>
    </source>
</reference>
<gene>
    <name evidence="2" type="ORF">S06H3_33110</name>
</gene>
<dbReference type="Gene3D" id="3.20.20.210">
    <property type="match status" value="1"/>
</dbReference>
<comment type="caution">
    <text evidence="2">The sequence shown here is derived from an EMBL/GenBank/DDBJ whole genome shotgun (WGS) entry which is preliminary data.</text>
</comment>
<dbReference type="InterPro" id="IPR052024">
    <property type="entry name" value="Methanogen_methyltrans"/>
</dbReference>
<dbReference type="InterPro" id="IPR000257">
    <property type="entry name" value="Uroporphyrinogen_deCOase"/>
</dbReference>
<dbReference type="AlphaFoldDB" id="X1LKV4"/>
<dbReference type="SUPFAM" id="SSF51726">
    <property type="entry name" value="UROD/MetE-like"/>
    <property type="match status" value="1"/>
</dbReference>
<dbReference type="PANTHER" id="PTHR47099:SF1">
    <property type="entry name" value="METHYLCOBAMIDE:COM METHYLTRANSFERASE MTBA"/>
    <property type="match status" value="1"/>
</dbReference>
<dbReference type="InterPro" id="IPR038071">
    <property type="entry name" value="UROD/MetE-like_sf"/>
</dbReference>
<feature type="non-terminal residue" evidence="2">
    <location>
        <position position="1"/>
    </location>
</feature>
<dbReference type="PANTHER" id="PTHR47099">
    <property type="entry name" value="METHYLCOBAMIDE:COM METHYLTRANSFERASE MTBA"/>
    <property type="match status" value="1"/>
</dbReference>
<feature type="non-terminal residue" evidence="2">
    <location>
        <position position="276"/>
    </location>
</feature>
<dbReference type="GO" id="GO:0004853">
    <property type="term" value="F:uroporphyrinogen decarboxylase activity"/>
    <property type="evidence" value="ECO:0007669"/>
    <property type="project" value="InterPro"/>
</dbReference>
<sequence length="276" mass="31670">NQTSEEVVVKTGFGAVIRKKFTFPMPEFIGWDTDTIGKLESFEFDDPYDERRYFEAGDNQIAGVGDSFERNCPAWIETVKKLRPDFPVFGSIIECSECLTRLIGQENTLLWIGMYPQRLGKAINRIGQFYLDCAKAEIQAADGLLDGFVIWGDVAYKNNLFFSPDYWREYFKPWVKAITDYCHQNELDVIYHGCGNVNRIFDDYIEIGVDAYNPLEAKADMDAVELRRRFGHKIGFCGNSDIQIWETGDKKLIRKEVLRKLNAAKGGGYIFQSDHS</sequence>
<proteinExistence type="predicted"/>
<accession>X1LKV4</accession>
<dbReference type="Pfam" id="PF01208">
    <property type="entry name" value="URO-D"/>
    <property type="match status" value="1"/>
</dbReference>
<evidence type="ECO:0000313" key="2">
    <source>
        <dbReference type="EMBL" id="GAI19728.1"/>
    </source>
</evidence>
<feature type="domain" description="Uroporphyrinogen decarboxylase (URO-D)" evidence="1">
    <location>
        <begin position="76"/>
        <end position="275"/>
    </location>
</feature>
<protein>
    <recommendedName>
        <fullName evidence="1">Uroporphyrinogen decarboxylase (URO-D) domain-containing protein</fullName>
    </recommendedName>
</protein>